<feature type="non-terminal residue" evidence="2">
    <location>
        <position position="1"/>
    </location>
</feature>
<reference evidence="2 3" key="1">
    <citation type="submission" date="2015-08" db="EMBL/GenBank/DDBJ databases">
        <title>The genome of the Asian arowana (Scleropages formosus).</title>
        <authorList>
            <person name="Tan M.H."/>
            <person name="Gan H.M."/>
            <person name="Croft L.J."/>
            <person name="Austin C.M."/>
        </authorList>
    </citation>
    <scope>NUCLEOTIDE SEQUENCE [LARGE SCALE GENOMIC DNA]</scope>
    <source>
        <strain evidence="2">Aro1</strain>
    </source>
</reference>
<evidence type="ECO:0000313" key="3">
    <source>
        <dbReference type="Proteomes" id="UP000034805"/>
    </source>
</evidence>
<dbReference type="InterPro" id="IPR032675">
    <property type="entry name" value="LRR_dom_sf"/>
</dbReference>
<dbReference type="PANTHER" id="PTHR31450:SF3">
    <property type="entry name" value="TYPE III ENDOSOME MEMBRANE PROTEIN TEMP"/>
    <property type="match status" value="1"/>
</dbReference>
<dbReference type="PANTHER" id="PTHR31450">
    <property type="entry name" value="LEUCINE-RICH REPEAT-CONTAINING PROTEIN 19 LRRC19 FAMILY MEMBER"/>
    <property type="match status" value="1"/>
</dbReference>
<evidence type="ECO:0000313" key="2">
    <source>
        <dbReference type="EMBL" id="KPP71869.1"/>
    </source>
</evidence>
<dbReference type="STRING" id="113540.ENSSFOP00015035515"/>
<organism evidence="2 3">
    <name type="scientific">Scleropages formosus</name>
    <name type="common">Asian bonytongue</name>
    <name type="synonym">Osteoglossum formosum</name>
    <dbReference type="NCBI Taxonomy" id="113540"/>
    <lineage>
        <taxon>Eukaryota</taxon>
        <taxon>Metazoa</taxon>
        <taxon>Chordata</taxon>
        <taxon>Craniata</taxon>
        <taxon>Vertebrata</taxon>
        <taxon>Euteleostomi</taxon>
        <taxon>Actinopterygii</taxon>
        <taxon>Neopterygii</taxon>
        <taxon>Teleostei</taxon>
        <taxon>Osteoglossocephala</taxon>
        <taxon>Osteoglossomorpha</taxon>
        <taxon>Osteoglossiformes</taxon>
        <taxon>Osteoglossidae</taxon>
        <taxon>Scleropages</taxon>
    </lineage>
</organism>
<keyword evidence="1" id="KW-1133">Transmembrane helix</keyword>
<accession>A0A0P7UCQ0</accession>
<dbReference type="Proteomes" id="UP000034805">
    <property type="component" value="Unassembled WGS sequence"/>
</dbReference>
<dbReference type="Pfam" id="PF13855">
    <property type="entry name" value="LRR_8"/>
    <property type="match status" value="1"/>
</dbReference>
<dbReference type="EMBL" id="JARO02002805">
    <property type="protein sequence ID" value="KPP71869.1"/>
    <property type="molecule type" value="Genomic_DNA"/>
</dbReference>
<evidence type="ECO:0000256" key="1">
    <source>
        <dbReference type="SAM" id="Phobius"/>
    </source>
</evidence>
<dbReference type="Pfam" id="PF15176">
    <property type="entry name" value="LRR19-TM"/>
    <property type="match status" value="1"/>
</dbReference>
<sequence>VLFNCSQQMLAAIPDQVWDNVTVLDISQNQLNLIHPKTLWELRRFRQLVKLNLSGNYLPLLEKDTLGIHPLLQVLDLSRCQLAGIEVGALQAFPKLQALFLGNNQLQDPLPVALKEPNTLAFLDLFGNSRLKTNPPYWLKIKSVLWPAESDGRESRDISQETDVNRNQSSKTWPYLVAVLVTAIFTSISIALAAKCKLLHRYLASYRHTLLREGDTCSQGVPAGHEMNPPSLDAARQGTDATVCEEPDDDGFIEDNYIQASEKERAERAAEELDDEGEVIDVHFSIG</sequence>
<dbReference type="SUPFAM" id="SSF52075">
    <property type="entry name" value="Outer arm dynein light chain 1"/>
    <property type="match status" value="1"/>
</dbReference>
<protein>
    <submittedName>
        <fullName evidence="2">Leucine-rich repeat transmembrane neuronal protein 4-like</fullName>
    </submittedName>
</protein>
<comment type="caution">
    <text evidence="2">The sequence shown here is derived from an EMBL/GenBank/DDBJ whole genome shotgun (WGS) entry which is preliminary data.</text>
</comment>
<dbReference type="AlphaFoldDB" id="A0A0P7UCQ0"/>
<feature type="transmembrane region" description="Helical" evidence="1">
    <location>
        <begin position="173"/>
        <end position="194"/>
    </location>
</feature>
<proteinExistence type="predicted"/>
<keyword evidence="1 2" id="KW-0812">Transmembrane</keyword>
<gene>
    <name evidence="2" type="ORF">Z043_109179</name>
</gene>
<keyword evidence="1" id="KW-0472">Membrane</keyword>
<dbReference type="InterPro" id="IPR001611">
    <property type="entry name" value="Leu-rich_rpt"/>
</dbReference>
<dbReference type="Pfam" id="PF00560">
    <property type="entry name" value="LRR_1"/>
    <property type="match status" value="1"/>
</dbReference>
<name>A0A0P7UCQ0_SCLFO</name>
<dbReference type="Gene3D" id="3.80.10.10">
    <property type="entry name" value="Ribonuclease Inhibitor"/>
    <property type="match status" value="1"/>
</dbReference>